<organism evidence="2 3">
    <name type="scientific">Mollisia scopiformis</name>
    <name type="common">Conifer needle endophyte fungus</name>
    <name type="synonym">Phialocephala scopiformis</name>
    <dbReference type="NCBI Taxonomy" id="149040"/>
    <lineage>
        <taxon>Eukaryota</taxon>
        <taxon>Fungi</taxon>
        <taxon>Dikarya</taxon>
        <taxon>Ascomycota</taxon>
        <taxon>Pezizomycotina</taxon>
        <taxon>Leotiomycetes</taxon>
        <taxon>Helotiales</taxon>
        <taxon>Mollisiaceae</taxon>
        <taxon>Mollisia</taxon>
    </lineage>
</organism>
<evidence type="ECO:0000313" key="3">
    <source>
        <dbReference type="Proteomes" id="UP000070700"/>
    </source>
</evidence>
<reference evidence="2 3" key="1">
    <citation type="submission" date="2015-10" db="EMBL/GenBank/DDBJ databases">
        <title>Full genome of DAOMC 229536 Phialocephala scopiformis, a fungal endophyte of spruce producing the potent anti-insectan compound rugulosin.</title>
        <authorList>
            <consortium name="DOE Joint Genome Institute"/>
            <person name="Walker A.K."/>
            <person name="Frasz S.L."/>
            <person name="Seifert K.A."/>
            <person name="Miller J.D."/>
            <person name="Mondo S.J."/>
            <person name="Labutti K."/>
            <person name="Lipzen A."/>
            <person name="Dockter R."/>
            <person name="Kennedy M."/>
            <person name="Grigoriev I.V."/>
            <person name="Spatafora J.W."/>
        </authorList>
    </citation>
    <scope>NUCLEOTIDE SEQUENCE [LARGE SCALE GENOMIC DNA]</scope>
    <source>
        <strain evidence="2 3">CBS 120377</strain>
    </source>
</reference>
<feature type="compositionally biased region" description="Basic and acidic residues" evidence="1">
    <location>
        <begin position="112"/>
        <end position="121"/>
    </location>
</feature>
<dbReference type="Proteomes" id="UP000070700">
    <property type="component" value="Unassembled WGS sequence"/>
</dbReference>
<accession>A0A194X0B5</accession>
<keyword evidence="3" id="KW-1185">Reference proteome</keyword>
<dbReference type="KEGG" id="psco:LY89DRAFT_720883"/>
<sequence>MSNFIHHVVSSHSGVSTNQSPPVNWAHDDLTSRFNLVIGEVEKIYGDDFPRQRRDDMLFWNVLGAIEIEERKARVDANLRGTASTGIKVESTGIKTEAEEVSTSGPSNTRRVKIDEEERKYQPVSISPPAQNSTRREHASGRGMPAAAHSAGRGRLSQ</sequence>
<dbReference type="EMBL" id="KQ947421">
    <property type="protein sequence ID" value="KUJ13636.1"/>
    <property type="molecule type" value="Genomic_DNA"/>
</dbReference>
<dbReference type="GeneID" id="28828325"/>
<dbReference type="InParanoid" id="A0A194X0B5"/>
<feature type="non-terminal residue" evidence="2">
    <location>
        <position position="158"/>
    </location>
</feature>
<feature type="region of interest" description="Disordered" evidence="1">
    <location>
        <begin position="80"/>
        <end position="158"/>
    </location>
</feature>
<dbReference type="AlphaFoldDB" id="A0A194X0B5"/>
<evidence type="ECO:0000256" key="1">
    <source>
        <dbReference type="SAM" id="MobiDB-lite"/>
    </source>
</evidence>
<feature type="compositionally biased region" description="Polar residues" evidence="1">
    <location>
        <begin position="124"/>
        <end position="133"/>
    </location>
</feature>
<evidence type="ECO:0000313" key="2">
    <source>
        <dbReference type="EMBL" id="KUJ13636.1"/>
    </source>
</evidence>
<gene>
    <name evidence="2" type="ORF">LY89DRAFT_720883</name>
</gene>
<proteinExistence type="predicted"/>
<dbReference type="RefSeq" id="XP_018067991.1">
    <property type="nucleotide sequence ID" value="XM_018218599.1"/>
</dbReference>
<protein>
    <submittedName>
        <fullName evidence="2">Uncharacterized protein</fullName>
    </submittedName>
</protein>
<name>A0A194X0B5_MOLSC</name>